<keyword evidence="1" id="KW-0175">Coiled coil</keyword>
<evidence type="ECO:0000259" key="4">
    <source>
        <dbReference type="Pfam" id="PF18821"/>
    </source>
</evidence>
<evidence type="ECO:0000313" key="6">
    <source>
        <dbReference type="EMBL" id="AAX12225.1"/>
    </source>
</evidence>
<dbReference type="NCBIfam" id="NF041893">
    <property type="entry name" value="TraI_MobP_relax"/>
    <property type="match status" value="1"/>
</dbReference>
<organism evidence="6">
    <name type="scientific">Xanthomonas campestris pv. glycines</name>
    <dbReference type="NCBI Taxonomy" id="473421"/>
    <lineage>
        <taxon>Bacteria</taxon>
        <taxon>Pseudomonadati</taxon>
        <taxon>Pseudomonadota</taxon>
        <taxon>Gammaproteobacteria</taxon>
        <taxon>Lysobacterales</taxon>
        <taxon>Lysobacteraceae</taxon>
        <taxon>Xanthomonas</taxon>
    </lineage>
</organism>
<dbReference type="EMBL" id="AY780632">
    <property type="protein sequence ID" value="AAX12225.1"/>
    <property type="molecule type" value="Genomic_DNA"/>
</dbReference>
<dbReference type="GeneID" id="39484085"/>
<reference evidence="6" key="2">
    <citation type="journal article" date="2006" name="Plasmid">
        <title>Comparative analysis of three indigenous plasmids from Xanthomonas axonopodis pv. glycines.</title>
        <authorList>
            <person name="Kim J.G."/>
            <person name="Choi S."/>
            <person name="Oh J."/>
            <person name="Moon J.S."/>
            <person name="Hwang I."/>
        </authorList>
    </citation>
    <scope>NUCLEOTIDE SEQUENCE</scope>
    <source>
        <strain evidence="6">8ra</strain>
        <plasmid evidence="6">pXAG81</plasmid>
    </source>
</reference>
<name>Q32X96_XANCG</name>
<evidence type="ECO:0000259" key="3">
    <source>
        <dbReference type="Pfam" id="PF03432"/>
    </source>
</evidence>
<feature type="domain" description="Large polyvalent protein-associated" evidence="4">
    <location>
        <begin position="521"/>
        <end position="607"/>
    </location>
</feature>
<feature type="domain" description="MobA/VirD2-like nuclease" evidence="3">
    <location>
        <begin position="47"/>
        <end position="156"/>
    </location>
</feature>
<feature type="compositionally biased region" description="Basic and acidic residues" evidence="2">
    <location>
        <begin position="482"/>
        <end position="495"/>
    </location>
</feature>
<accession>Q32X96</accession>
<dbReference type="InterPro" id="IPR049751">
    <property type="entry name" value="TraI/MobA_relaxases"/>
</dbReference>
<protein>
    <submittedName>
        <fullName evidence="6">Probable MobA</fullName>
    </submittedName>
</protein>
<feature type="region of interest" description="Disordered" evidence="2">
    <location>
        <begin position="681"/>
        <end position="725"/>
    </location>
</feature>
<dbReference type="AlphaFoldDB" id="Q32X96"/>
<dbReference type="InterPro" id="IPR040677">
    <property type="entry name" value="LPD7"/>
</dbReference>
<sequence length="725" mass="81612">MLAPVPPRRPSGKSSFRKLKSYLSEAINPETGEVLERGEVFLSPALLSAETAAQEMWAVASENPRVKDPVEHYILSWQEGEQPSKEQWHEAVTHTLEALGWKDHQWLAVSHEDTDNFHVHVMANKVHPETYRSHTPDWMHKTLDKCCREIEAKQGWAHSNGLYRWDADARMAVPVPREEREKRREANDNRRAERGEAGAGKAGKMEQFGDAESLQTYAKGAPAKALDAVMKREGATWQDVHSALAKHGLELQKGERGGYSVRARSQDGKDVHAKASDVFRKQFAGKAQRAATEAKLGDWQPPAAYVRDVAKVEQRYDRHREPKREWKRDPDKRQQQREERARERAELKARFTLYKSDFYRVRSDQRRTESQQAKLRFKALATEARAKREEIRQADMSPALRQVARSIAAAEAVQAREQLRAQLAEQRQAANRAMDYRTWLVVQAAQGNKAAESQLRGLAYQEQRNATQQGLQSAPELGAHADSGRPEAERAKRPAADPMATRSTLERDRPAAALRMTWEADTRAGTVDYYMDGQKAFTDRGSKVQFAKKDSGHDEIEAALRLGVQKFGKELDIKGSASFKMQAIEVAVMRGIDVQFSEKAMQARYEHLKAAHAAARVEAAQGGHVVPPRSQQPGEALQEAYQAVRDGDGKAQAAAAKNHPELAKAIALDRAAQAFAAERLQPEAREGFMRETRAKIEQDLRAGKPLSEIRKDLNRDRDAEQDHGL</sequence>
<feature type="compositionally biased region" description="Polar residues" evidence="2">
    <location>
        <begin position="463"/>
        <end position="472"/>
    </location>
</feature>
<feature type="coiled-coil region" evidence="1">
    <location>
        <begin position="409"/>
        <end position="436"/>
    </location>
</feature>
<feature type="domain" description="TraI-like middle" evidence="5">
    <location>
        <begin position="200"/>
        <end position="301"/>
    </location>
</feature>
<dbReference type="Pfam" id="PF22863">
    <property type="entry name" value="TraI_middle"/>
    <property type="match status" value="1"/>
</dbReference>
<dbReference type="InterPro" id="IPR005094">
    <property type="entry name" value="Endonuclease_MobA/VirD2"/>
</dbReference>
<gene>
    <name evidence="6" type="primary">mobA</name>
</gene>
<feature type="region of interest" description="Disordered" evidence="2">
    <location>
        <begin position="174"/>
        <end position="208"/>
    </location>
</feature>
<feature type="region of interest" description="Disordered" evidence="2">
    <location>
        <begin position="314"/>
        <end position="343"/>
    </location>
</feature>
<evidence type="ECO:0000256" key="2">
    <source>
        <dbReference type="SAM" id="MobiDB-lite"/>
    </source>
</evidence>
<evidence type="ECO:0000256" key="1">
    <source>
        <dbReference type="SAM" id="Coils"/>
    </source>
</evidence>
<feature type="compositionally biased region" description="Basic and acidic residues" evidence="2">
    <location>
        <begin position="176"/>
        <end position="196"/>
    </location>
</feature>
<keyword evidence="6" id="KW-0614">Plasmid</keyword>
<reference evidence="6" key="1">
    <citation type="submission" date="2004-10" db="EMBL/GenBank/DDBJ databases">
        <authorList>
            <person name="Kim J.-G."/>
            <person name="Choi S."/>
            <person name="Hwang I."/>
        </authorList>
    </citation>
    <scope>NUCLEOTIDE SEQUENCE</scope>
    <source>
        <strain evidence="6">8ra</strain>
        <plasmid evidence="6">pXAG81</plasmid>
    </source>
</reference>
<dbReference type="InterPro" id="IPR054462">
    <property type="entry name" value="TraI_M"/>
</dbReference>
<dbReference type="Pfam" id="PF18821">
    <property type="entry name" value="LPD7"/>
    <property type="match status" value="1"/>
</dbReference>
<feature type="region of interest" description="Disordered" evidence="2">
    <location>
        <begin position="463"/>
        <end position="511"/>
    </location>
</feature>
<proteinExistence type="predicted"/>
<evidence type="ECO:0000259" key="5">
    <source>
        <dbReference type="Pfam" id="PF22863"/>
    </source>
</evidence>
<geneLocation type="plasmid" evidence="6">
    <name>pXAG81</name>
</geneLocation>
<dbReference type="RefSeq" id="WP_012477457.1">
    <property type="nucleotide sequence ID" value="NC_010876.1"/>
</dbReference>
<dbReference type="Pfam" id="PF03432">
    <property type="entry name" value="Relaxase"/>
    <property type="match status" value="1"/>
</dbReference>